<name>A0A0A2B466_PROMR</name>
<reference evidence="2" key="1">
    <citation type="journal article" date="2014" name="Sci. Data">
        <title>Genomes of diverse isolates of the marine cyanobacterium Prochlorococcus.</title>
        <authorList>
            <person name="Biller S."/>
            <person name="Berube P."/>
            <person name="Thompson J."/>
            <person name="Kelly L."/>
            <person name="Roggensack S."/>
            <person name="Awad L."/>
            <person name="Roache-Johnson K."/>
            <person name="Ding H."/>
            <person name="Giovannoni S.J."/>
            <person name="Moore L.R."/>
            <person name="Chisholm S.W."/>
        </authorList>
    </citation>
    <scope>NUCLEOTIDE SEQUENCE [LARGE SCALE GENOMIC DNA]</scope>
</reference>
<dbReference type="RefSeq" id="WP_072013480.1">
    <property type="nucleotide sequence ID" value="NZ_JNAR01000015.1"/>
</dbReference>
<gene>
    <name evidence="1" type="ORF">EV01_1165</name>
</gene>
<proteinExistence type="predicted"/>
<dbReference type="Proteomes" id="UP000030481">
    <property type="component" value="Unassembled WGS sequence"/>
</dbReference>
<protein>
    <submittedName>
        <fullName evidence="1">Uncharacterized protein</fullName>
    </submittedName>
</protein>
<dbReference type="EMBL" id="JNAR01000015">
    <property type="protein sequence ID" value="KGG07550.1"/>
    <property type="molecule type" value="Genomic_DNA"/>
</dbReference>
<evidence type="ECO:0000313" key="2">
    <source>
        <dbReference type="Proteomes" id="UP000030481"/>
    </source>
</evidence>
<comment type="caution">
    <text evidence="1">The sequence shown here is derived from an EMBL/GenBank/DDBJ whole genome shotgun (WGS) entry which is preliminary data.</text>
</comment>
<accession>A0A0A2B466</accession>
<dbReference type="AlphaFoldDB" id="A0A0A2B466"/>
<evidence type="ECO:0000313" key="1">
    <source>
        <dbReference type="EMBL" id="KGG07550.1"/>
    </source>
</evidence>
<organism evidence="1 2">
    <name type="scientific">Prochlorococcus marinus str. MIT 9401</name>
    <dbReference type="NCBI Taxonomy" id="167551"/>
    <lineage>
        <taxon>Bacteria</taxon>
        <taxon>Bacillati</taxon>
        <taxon>Cyanobacteriota</taxon>
        <taxon>Cyanophyceae</taxon>
        <taxon>Synechococcales</taxon>
        <taxon>Prochlorococcaceae</taxon>
        <taxon>Prochlorococcus</taxon>
    </lineage>
</organism>
<sequence>MPSTPIKSCNKYVLSYKDSTNKTHEVGFYARDAYDCLMLAREFNSYVHDNPGSVIRIQQKF</sequence>